<evidence type="ECO:0000256" key="1">
    <source>
        <dbReference type="SAM" id="MobiDB-lite"/>
    </source>
</evidence>
<evidence type="ECO:0000313" key="3">
    <source>
        <dbReference type="EMBL" id="MXV20015.1"/>
    </source>
</evidence>
<feature type="region of interest" description="Disordered" evidence="1">
    <location>
        <begin position="271"/>
        <end position="291"/>
    </location>
</feature>
<dbReference type="AlphaFoldDB" id="A0A6I4YR21"/>
<evidence type="ECO:0000259" key="2">
    <source>
        <dbReference type="Pfam" id="PF12705"/>
    </source>
</evidence>
<evidence type="ECO:0000313" key="4">
    <source>
        <dbReference type="Proteomes" id="UP000430519"/>
    </source>
</evidence>
<name>A0A6I4YR21_9DEIO</name>
<gene>
    <name evidence="3" type="ORF">GLX28_10225</name>
</gene>
<reference evidence="3 4" key="1">
    <citation type="submission" date="2019-11" db="EMBL/GenBank/DDBJ databases">
        <title>Genome sequence of Deinococcus xianganensis Y35, AI-2 producing algicidal bacterium, isolated from lake water.</title>
        <authorList>
            <person name="Li Y."/>
        </authorList>
    </citation>
    <scope>NUCLEOTIDE SEQUENCE [LARGE SCALE GENOMIC DNA]</scope>
    <source>
        <strain evidence="3 4">Y35</strain>
    </source>
</reference>
<keyword evidence="4" id="KW-1185">Reference proteome</keyword>
<protein>
    <recommendedName>
        <fullName evidence="2">PD-(D/E)XK endonuclease-like domain-containing protein</fullName>
    </recommendedName>
</protein>
<dbReference type="InterPro" id="IPR011604">
    <property type="entry name" value="PDDEXK-like_dom_sf"/>
</dbReference>
<sequence>MTNTQDMEAFIRDSFELNYERIRLETGRAVTPNIREAALEQVILYYRRMREVAENVTDTEVKLTLPEQRTPQGRRFTLEGVVDIVREGDHTVMYDVKTHLDADSAHGQLGQYVQQLNLYAHIWQGLRGQPLDETAIIATRPTRELRQALRDGTPATVTSALERWQPCITIPLNAVAVEHTVERFGEIVDQIEGREFRPPPVERLRAPIRPGAKQPFGTAVCANCDVRFTCNSYRQFRLQTTPGVAPDRVMQAALDEYASSTEQGQWVDANMGTLGRNNLPDETDLDLGDTR</sequence>
<proteinExistence type="predicted"/>
<feature type="compositionally biased region" description="Acidic residues" evidence="1">
    <location>
        <begin position="281"/>
        <end position="291"/>
    </location>
</feature>
<dbReference type="Pfam" id="PF12705">
    <property type="entry name" value="PDDEXK_1"/>
    <property type="match status" value="1"/>
</dbReference>
<comment type="caution">
    <text evidence="3">The sequence shown here is derived from an EMBL/GenBank/DDBJ whole genome shotgun (WGS) entry which is preliminary data.</text>
</comment>
<dbReference type="Gene3D" id="3.90.320.10">
    <property type="match status" value="1"/>
</dbReference>
<feature type="domain" description="PD-(D/E)XK endonuclease-like" evidence="2">
    <location>
        <begin position="6"/>
        <end position="231"/>
    </location>
</feature>
<dbReference type="Proteomes" id="UP000430519">
    <property type="component" value="Unassembled WGS sequence"/>
</dbReference>
<organism evidence="3 4">
    <name type="scientific">Deinococcus xianganensis</name>
    <dbReference type="NCBI Taxonomy" id="1507289"/>
    <lineage>
        <taxon>Bacteria</taxon>
        <taxon>Thermotogati</taxon>
        <taxon>Deinococcota</taxon>
        <taxon>Deinococci</taxon>
        <taxon>Deinococcales</taxon>
        <taxon>Deinococcaceae</taxon>
        <taxon>Deinococcus</taxon>
    </lineage>
</organism>
<dbReference type="InterPro" id="IPR038726">
    <property type="entry name" value="PDDEXK_AddAB-type"/>
</dbReference>
<dbReference type="RefSeq" id="WP_160979147.1">
    <property type="nucleotide sequence ID" value="NZ_WVHK01000032.1"/>
</dbReference>
<accession>A0A6I4YR21</accession>
<dbReference type="EMBL" id="WVHK01000032">
    <property type="protein sequence ID" value="MXV20015.1"/>
    <property type="molecule type" value="Genomic_DNA"/>
</dbReference>